<proteinExistence type="predicted"/>
<name>A0A336M4W1_CULSO</name>
<evidence type="ECO:0000313" key="1">
    <source>
        <dbReference type="EMBL" id="SSX23427.1"/>
    </source>
</evidence>
<dbReference type="AlphaFoldDB" id="A0A336M4W1"/>
<dbReference type="EMBL" id="UFQT01000346">
    <property type="protein sequence ID" value="SSX23427.1"/>
    <property type="molecule type" value="Genomic_DNA"/>
</dbReference>
<protein>
    <submittedName>
        <fullName evidence="1">CSON008973 protein</fullName>
    </submittedName>
</protein>
<sequence>MEINDHEAFEDAKHYYRDKMDEICRRQLDFSLLGTEHSRIKMEAIDRFRAKRKLAYNINLAIELENQFSFIKRTIEENDSKEYENHLDADSLQAEHLKIKNAAIEQFKAKQKILNSDLLDKELETIFINMKANIETNDSKEFVEDKHSKFKKGAIAQFNSKPKTDDSDKLDKVLEEIFTNQKTLIEAHDLKELDANKNYYKAEMKKACQQINTVEQLIIEHNKIKQTTLRKFDTARKMLDIDKLSSEVDRELDVFKTQIEKKQTGSCSIC</sequence>
<accession>A0A336M4W1</accession>
<dbReference type="VEuPathDB" id="VectorBase:CSON008973"/>
<gene>
    <name evidence="1" type="primary">CSON008973</name>
</gene>
<reference evidence="1" key="1">
    <citation type="submission" date="2018-07" db="EMBL/GenBank/DDBJ databases">
        <authorList>
            <person name="Quirk P.G."/>
            <person name="Krulwich T.A."/>
        </authorList>
    </citation>
    <scope>NUCLEOTIDE SEQUENCE</scope>
</reference>
<dbReference type="Gene3D" id="1.20.58.420">
    <property type="entry name" value="AHSP"/>
    <property type="match status" value="2"/>
</dbReference>
<organism evidence="1">
    <name type="scientific">Culicoides sonorensis</name>
    <name type="common">Biting midge</name>
    <dbReference type="NCBI Taxonomy" id="179676"/>
    <lineage>
        <taxon>Eukaryota</taxon>
        <taxon>Metazoa</taxon>
        <taxon>Ecdysozoa</taxon>
        <taxon>Arthropoda</taxon>
        <taxon>Hexapoda</taxon>
        <taxon>Insecta</taxon>
        <taxon>Pterygota</taxon>
        <taxon>Neoptera</taxon>
        <taxon>Endopterygota</taxon>
        <taxon>Diptera</taxon>
        <taxon>Nematocera</taxon>
        <taxon>Chironomoidea</taxon>
        <taxon>Ceratopogonidae</taxon>
        <taxon>Ceratopogoninae</taxon>
        <taxon>Culicoides</taxon>
        <taxon>Monoculicoides</taxon>
    </lineage>
</organism>